<keyword evidence="2" id="KW-0813">Transport</keyword>
<dbReference type="GO" id="GO:0005524">
    <property type="term" value="F:ATP binding"/>
    <property type="evidence" value="ECO:0007669"/>
    <property type="project" value="UniProtKB-KW"/>
</dbReference>
<comment type="caution">
    <text evidence="6">The sequence shown here is derived from an EMBL/GenBank/DDBJ whole genome shotgun (WGS) entry which is preliminary data.</text>
</comment>
<evidence type="ECO:0000256" key="2">
    <source>
        <dbReference type="ARBA" id="ARBA00022448"/>
    </source>
</evidence>
<protein>
    <submittedName>
        <fullName evidence="6">ABC transporter</fullName>
    </submittedName>
</protein>
<dbReference type="InterPro" id="IPR003593">
    <property type="entry name" value="AAA+_ATPase"/>
</dbReference>
<feature type="domain" description="ABC transporter" evidence="5">
    <location>
        <begin position="29"/>
        <end position="248"/>
    </location>
</feature>
<organism evidence="6 7">
    <name type="scientific">Ornatilinea apprima</name>
    <dbReference type="NCBI Taxonomy" id="1134406"/>
    <lineage>
        <taxon>Bacteria</taxon>
        <taxon>Bacillati</taxon>
        <taxon>Chloroflexota</taxon>
        <taxon>Anaerolineae</taxon>
        <taxon>Anaerolineales</taxon>
        <taxon>Anaerolineaceae</taxon>
        <taxon>Ornatilinea</taxon>
    </lineage>
</organism>
<evidence type="ECO:0000256" key="4">
    <source>
        <dbReference type="ARBA" id="ARBA00022840"/>
    </source>
</evidence>
<accession>A0A0N8GNR7</accession>
<dbReference type="STRING" id="1134406.ADN00_06455"/>
<dbReference type="InterPro" id="IPR027417">
    <property type="entry name" value="P-loop_NTPase"/>
</dbReference>
<dbReference type="Gene3D" id="3.40.50.300">
    <property type="entry name" value="P-loop containing nucleotide triphosphate hydrolases"/>
    <property type="match status" value="1"/>
</dbReference>
<dbReference type="Proteomes" id="UP000050417">
    <property type="component" value="Unassembled WGS sequence"/>
</dbReference>
<dbReference type="GO" id="GO:0140359">
    <property type="term" value="F:ABC-type transporter activity"/>
    <property type="evidence" value="ECO:0007669"/>
    <property type="project" value="InterPro"/>
</dbReference>
<evidence type="ECO:0000313" key="6">
    <source>
        <dbReference type="EMBL" id="KPL78850.1"/>
    </source>
</evidence>
<reference evidence="6 7" key="1">
    <citation type="submission" date="2015-07" db="EMBL/GenBank/DDBJ databases">
        <title>Genome sequence of Ornatilinea apprima DSM 23815.</title>
        <authorList>
            <person name="Hemp J."/>
            <person name="Ward L.M."/>
            <person name="Pace L.A."/>
            <person name="Fischer W.W."/>
        </authorList>
    </citation>
    <scope>NUCLEOTIDE SEQUENCE [LARGE SCALE GENOMIC DNA]</scope>
    <source>
        <strain evidence="6 7">P3M-1</strain>
    </source>
</reference>
<dbReference type="Gene3D" id="2.70.50.60">
    <property type="entry name" value="abc- transporter (atp binding component) like domain"/>
    <property type="match status" value="1"/>
</dbReference>
<dbReference type="AlphaFoldDB" id="A0A0N8GNR7"/>
<evidence type="ECO:0000313" key="7">
    <source>
        <dbReference type="Proteomes" id="UP000050417"/>
    </source>
</evidence>
<dbReference type="GO" id="GO:0016887">
    <property type="term" value="F:ATP hydrolysis activity"/>
    <property type="evidence" value="ECO:0007669"/>
    <property type="project" value="InterPro"/>
</dbReference>
<dbReference type="InterPro" id="IPR003439">
    <property type="entry name" value="ABC_transporter-like_ATP-bd"/>
</dbReference>
<dbReference type="CDD" id="cd10147">
    <property type="entry name" value="Wzt_C-like"/>
    <property type="match status" value="1"/>
</dbReference>
<dbReference type="InterPro" id="IPR015860">
    <property type="entry name" value="ABC_transpr_TagH-like"/>
</dbReference>
<name>A0A0N8GNR7_9CHLR</name>
<dbReference type="GO" id="GO:0016020">
    <property type="term" value="C:membrane"/>
    <property type="evidence" value="ECO:0007669"/>
    <property type="project" value="InterPro"/>
</dbReference>
<gene>
    <name evidence="6" type="ORF">ADN00_06455</name>
</gene>
<proteinExistence type="inferred from homology"/>
<keyword evidence="7" id="KW-1185">Reference proteome</keyword>
<dbReference type="InterPro" id="IPR050683">
    <property type="entry name" value="Bact_Polysacc_Export_ATP-bd"/>
</dbReference>
<dbReference type="SMART" id="SM00382">
    <property type="entry name" value="AAA"/>
    <property type="match status" value="1"/>
</dbReference>
<dbReference type="Pfam" id="PF14524">
    <property type="entry name" value="Wzt_C"/>
    <property type="match status" value="1"/>
</dbReference>
<dbReference type="InterPro" id="IPR029439">
    <property type="entry name" value="Wzt_C"/>
</dbReference>
<dbReference type="OrthoDB" id="9778870at2"/>
<evidence type="ECO:0000256" key="3">
    <source>
        <dbReference type="ARBA" id="ARBA00022741"/>
    </source>
</evidence>
<dbReference type="Pfam" id="PF00005">
    <property type="entry name" value="ABC_tran"/>
    <property type="match status" value="1"/>
</dbReference>
<keyword evidence="4" id="KW-0067">ATP-binding</keyword>
<dbReference type="PANTHER" id="PTHR46743:SF2">
    <property type="entry name" value="TEICHOIC ACIDS EXPORT ATP-BINDING PROTEIN TAGH"/>
    <property type="match status" value="1"/>
</dbReference>
<keyword evidence="3" id="KW-0547">Nucleotide-binding</keyword>
<dbReference type="PANTHER" id="PTHR46743">
    <property type="entry name" value="TEICHOIC ACIDS EXPORT ATP-BINDING PROTEIN TAGH"/>
    <property type="match status" value="1"/>
</dbReference>
<evidence type="ECO:0000256" key="1">
    <source>
        <dbReference type="ARBA" id="ARBA00005417"/>
    </source>
</evidence>
<dbReference type="CDD" id="cd03220">
    <property type="entry name" value="ABC_KpsT_Wzt"/>
    <property type="match status" value="1"/>
</dbReference>
<dbReference type="EMBL" id="LGCL01000016">
    <property type="protein sequence ID" value="KPL78850.1"/>
    <property type="molecule type" value="Genomic_DNA"/>
</dbReference>
<dbReference type="RefSeq" id="WP_075062141.1">
    <property type="nucleotide sequence ID" value="NZ_LGCL01000016.1"/>
</dbReference>
<dbReference type="SUPFAM" id="SSF52540">
    <property type="entry name" value="P-loop containing nucleoside triphosphate hydrolases"/>
    <property type="match status" value="1"/>
</dbReference>
<comment type="similarity">
    <text evidence="1">Belongs to the ABC transporter superfamily.</text>
</comment>
<dbReference type="PATRIC" id="fig|1134406.4.peg.1794"/>
<sequence length="418" mass="46288">MSAAIEVIHVSKWFRRAKDRPTSLKEAVVKGLQSFKPASKFHALEDVSFSVEPGSMLGIIGENGAGKSTLLRLIGGVGQPNHGTIRVRGRIGALLDLGAGFHPDLTGRENVYISGVITGLTRQQVRERFDEIVDFAELHDFIDSPLRTYSTGMQMRLAFAIAAHIEPEILLVDEVLAVGDLAFQHKCLQRIQRFKQEGVTIVLVSHDISSIRQLCDDVIWLRHGKIEAHGPTEVVVGEYVAEMTAETRKRTPAAQPIDHTTSGIPLVVNQNRFGSQEISITNVVLLGAQGLPASEIDSGDSLTVEIHYQSQNSIERPIFGITLTREDGFVCYDSSSEASSLQINALHDKGVVTLLLDRLDLTGGQYYVDVGIYRQDWSYAYDYHWHVYPLTIRPTKGVKGVIRPPSHWQNTTSSPEDR</sequence>
<evidence type="ECO:0000259" key="5">
    <source>
        <dbReference type="PROSITE" id="PS50893"/>
    </source>
</evidence>
<dbReference type="PROSITE" id="PS50893">
    <property type="entry name" value="ABC_TRANSPORTER_2"/>
    <property type="match status" value="1"/>
</dbReference>